<dbReference type="InterPro" id="IPR017871">
    <property type="entry name" value="ABC_transporter-like_CS"/>
</dbReference>
<dbReference type="Gene3D" id="3.40.50.300">
    <property type="entry name" value="P-loop containing nucleotide triphosphate hydrolases"/>
    <property type="match status" value="2"/>
</dbReference>
<feature type="transmembrane region" description="Helical" evidence="10">
    <location>
        <begin position="970"/>
        <end position="993"/>
    </location>
</feature>
<dbReference type="InterPro" id="IPR050173">
    <property type="entry name" value="ABC_transporter_C-like"/>
</dbReference>
<evidence type="ECO:0000256" key="3">
    <source>
        <dbReference type="ARBA" id="ARBA00022448"/>
    </source>
</evidence>
<evidence type="ECO:0000256" key="8">
    <source>
        <dbReference type="ARBA" id="ARBA00023136"/>
    </source>
</evidence>
<dbReference type="FunFam" id="3.40.50.300:FF:000163">
    <property type="entry name" value="Multidrug resistance-associated protein member 4"/>
    <property type="match status" value="1"/>
</dbReference>
<sequence length="1306" mass="146244">MDKNEKKHLNNPRRTANPLSAITFTWLFDIFRTGYKRELEISDLYSPLDEHTSSLLGQKISKLWESEEKRCQKSTKKKSSPSLLRVIVKCFGCELMIYGFILGLFEFLVKTTQPIILSNLLKYFSGKDGVDRTQAYYWASGIVLGVALSCIINHPVYQGLMHMGMKIRVACCSLIYRKILRISKSAIEGDTSVGQMVNLLSNDVNRLDYSVFSLHYIWITMIQTALVSYLLYREVNLAAVGGVFTMLLFIPVHGCYGKLSSYFTLKFSFKTDERLRLTNEIISGVKVIKMYAWEKPFSFLVDKAREKEVKVIRNNLMMSEICWSFESYIPRVCLFVTILAYILFGNTIDAEKVYLVTAYYNVLRTSLYRMFPLGIKECAEAFVSVKRLQKFLASDEVQANASNISYVSAEANDGVAISLKNVTAKWKADAKHEALSHVNLDVKLGSLTAIVGQVGSGKTSLLHTLLNEMPHVEGDIKIAGKVSYASQESWIFASTVRQNITFSLPFNKERYDKVIEVCQLKRDLELLPYGDSTLVGERGINLSGGQCARVNLARAIYQEADIYLLDDPLSAVDSHVGRGIFEKCIKSFLKGKTVVLVTHQFHYLKNVDHIVILGDGEIQAQGSATELLDSALDLAKMIRKENDKGSDAVDDVIDPPVNKENGTAKPAAAAAVAAKSEEEEDEEEESRTRGNITAKTYLQYFGAAKNVFLVLMVYVVSIMCQVMSSGADYFISYWVNYEEKEANTTLSIEEGDPLQGRGWFIYVLGSMTIGTMVLTLLQAYIFFDMCMRISRNLHAALFDSICHTSMAFFNANPIGRILNRFSKDMGIVDTRVPQTIIDVTQISLYTIAVLGIIASVNPWFLLPAAALGTLAYFFRTFYMSGSRSIKRLEGITRSPVFNHLSASIQGISTIRALRAQEVLTKEFDSHQDLHSSAWFLFFSGSRAFGFYIESIYLIFTASVVYTLVAVNDVALAGSAGLVITQCILLTGMLQWGVRQTAELENQMTSVERVLEYTKLPQEPALESSENKPPENWPASGRIEFNDVTLTYGSQKKAALRHLTFCVEPNEMVGIVGRTGAGKSSLLNALFRLADLEGEIKIDGLDTSKISLRDLRSKISIIPQEPVLFGGTLRTNLDPFEEYADNELWRALEDVELKGTLDSDLGLEMRVMEGGTNFSVGQRQLLCLARAIVRNNKILVLDEATANVDPRTDELIQKAIRRKFANCTVLIIAHRLNTVMDSTKIIVMDAGRVVEFDHPYKLLQRNDGVLYGMVQQTGAGTAENLLQIAKSHIRLLSKSRARQKKKNFNFL</sequence>
<feature type="transmembrane region" description="Helical" evidence="10">
    <location>
        <begin position="135"/>
        <end position="157"/>
    </location>
</feature>
<feature type="transmembrane region" description="Helical" evidence="10">
    <location>
        <begin position="944"/>
        <end position="964"/>
    </location>
</feature>
<feature type="region of interest" description="Disordered" evidence="9">
    <location>
        <begin position="646"/>
        <end position="666"/>
    </location>
</feature>
<reference evidence="13 14" key="1">
    <citation type="submission" date="2020-02" db="EMBL/GenBank/DDBJ databases">
        <authorList>
            <person name="Ferguson B K."/>
        </authorList>
    </citation>
    <scope>NUCLEOTIDE SEQUENCE [LARGE SCALE GENOMIC DNA]</scope>
</reference>
<evidence type="ECO:0000256" key="5">
    <source>
        <dbReference type="ARBA" id="ARBA00022741"/>
    </source>
</evidence>
<dbReference type="CDD" id="cd03244">
    <property type="entry name" value="ABCC_MRP_domain2"/>
    <property type="match status" value="1"/>
</dbReference>
<keyword evidence="8 10" id="KW-0472">Membrane</keyword>
<dbReference type="FunFam" id="1.20.1560.10:FF:000014">
    <property type="entry name" value="Multidrug resistance-associated protein member 4"/>
    <property type="match status" value="1"/>
</dbReference>
<dbReference type="Pfam" id="PF00005">
    <property type="entry name" value="ABC_tran"/>
    <property type="match status" value="2"/>
</dbReference>
<evidence type="ECO:0000256" key="6">
    <source>
        <dbReference type="ARBA" id="ARBA00022840"/>
    </source>
</evidence>
<dbReference type="InterPro" id="IPR044746">
    <property type="entry name" value="ABCC_6TM_D1"/>
</dbReference>
<keyword evidence="5" id="KW-0547">Nucleotide-binding</keyword>
<proteinExistence type="inferred from homology"/>
<dbReference type="GO" id="GO:0016887">
    <property type="term" value="F:ATP hydrolysis activity"/>
    <property type="evidence" value="ECO:0007669"/>
    <property type="project" value="InterPro"/>
</dbReference>
<feature type="domain" description="ABC transporter" evidence="11">
    <location>
        <begin position="1038"/>
        <end position="1270"/>
    </location>
</feature>
<organism evidence="13 14">
    <name type="scientific">Trichogramma brassicae</name>
    <dbReference type="NCBI Taxonomy" id="86971"/>
    <lineage>
        <taxon>Eukaryota</taxon>
        <taxon>Metazoa</taxon>
        <taxon>Ecdysozoa</taxon>
        <taxon>Arthropoda</taxon>
        <taxon>Hexapoda</taxon>
        <taxon>Insecta</taxon>
        <taxon>Pterygota</taxon>
        <taxon>Neoptera</taxon>
        <taxon>Endopterygota</taxon>
        <taxon>Hymenoptera</taxon>
        <taxon>Apocrita</taxon>
        <taxon>Proctotrupomorpha</taxon>
        <taxon>Chalcidoidea</taxon>
        <taxon>Trichogrammatidae</taxon>
        <taxon>Trichogramma</taxon>
    </lineage>
</organism>
<dbReference type="OrthoDB" id="6500128at2759"/>
<dbReference type="InterPro" id="IPR036640">
    <property type="entry name" value="ABC1_TM_sf"/>
</dbReference>
<dbReference type="InterPro" id="IPR003439">
    <property type="entry name" value="ABC_transporter-like_ATP-bd"/>
</dbReference>
<name>A0A6H5I8R9_9HYME</name>
<evidence type="ECO:0000259" key="11">
    <source>
        <dbReference type="PROSITE" id="PS50893"/>
    </source>
</evidence>
<feature type="domain" description="ABC transporter" evidence="11">
    <location>
        <begin position="417"/>
        <end position="640"/>
    </location>
</feature>
<feature type="domain" description="ABC transmembrane type-1" evidence="12">
    <location>
        <begin position="715"/>
        <end position="1001"/>
    </location>
</feature>
<dbReference type="Gene3D" id="1.20.1560.10">
    <property type="entry name" value="ABC transporter type 1, transmembrane domain"/>
    <property type="match status" value="2"/>
</dbReference>
<feature type="transmembrane region" description="Helical" evidence="10">
    <location>
        <begin position="759"/>
        <end position="783"/>
    </location>
</feature>
<evidence type="ECO:0000259" key="12">
    <source>
        <dbReference type="PROSITE" id="PS50929"/>
    </source>
</evidence>
<dbReference type="Pfam" id="PF00664">
    <property type="entry name" value="ABC_membrane"/>
    <property type="match status" value="2"/>
</dbReference>
<dbReference type="FunFam" id="3.40.50.300:FF:001726">
    <property type="entry name" value="Multidrug resistance-associated protein 4"/>
    <property type="match status" value="1"/>
</dbReference>
<keyword evidence="14" id="KW-1185">Reference proteome</keyword>
<dbReference type="PANTHER" id="PTHR24223:SF456">
    <property type="entry name" value="MULTIDRUG RESISTANCE-ASSOCIATED PROTEIN LETHAL(2)03659"/>
    <property type="match status" value="1"/>
</dbReference>
<dbReference type="EMBL" id="CADCXV010000645">
    <property type="protein sequence ID" value="CAB0031439.1"/>
    <property type="molecule type" value="Genomic_DNA"/>
</dbReference>
<dbReference type="GO" id="GO:0005524">
    <property type="term" value="F:ATP binding"/>
    <property type="evidence" value="ECO:0007669"/>
    <property type="project" value="UniProtKB-KW"/>
</dbReference>
<dbReference type="SMART" id="SM00382">
    <property type="entry name" value="AAA"/>
    <property type="match status" value="2"/>
</dbReference>
<dbReference type="FunFam" id="1.20.1560.10:FF:000026">
    <property type="entry name" value="Multidrug resistance-associated protein lethal(2)03659"/>
    <property type="match status" value="1"/>
</dbReference>
<dbReference type="PANTHER" id="PTHR24223">
    <property type="entry name" value="ATP-BINDING CASSETTE SUB-FAMILY C"/>
    <property type="match status" value="1"/>
</dbReference>
<evidence type="ECO:0000313" key="13">
    <source>
        <dbReference type="EMBL" id="CAB0031439.1"/>
    </source>
</evidence>
<keyword evidence="3" id="KW-0813">Transport</keyword>
<feature type="transmembrane region" description="Helical" evidence="10">
    <location>
        <begin position="83"/>
        <end position="105"/>
    </location>
</feature>
<feature type="domain" description="ABC transmembrane type-1" evidence="12">
    <location>
        <begin position="99"/>
        <end position="373"/>
    </location>
</feature>
<feature type="transmembrane region" description="Helical" evidence="10">
    <location>
        <begin position="707"/>
        <end position="731"/>
    </location>
</feature>
<feature type="transmembrane region" description="Helical" evidence="10">
    <location>
        <begin position="237"/>
        <end position="256"/>
    </location>
</feature>
<dbReference type="InterPro" id="IPR003593">
    <property type="entry name" value="AAA+_ATPase"/>
</dbReference>
<dbReference type="InterPro" id="IPR011527">
    <property type="entry name" value="ABC1_TM_dom"/>
</dbReference>
<keyword evidence="6" id="KW-0067">ATP-binding</keyword>
<dbReference type="GO" id="GO:0140359">
    <property type="term" value="F:ABC-type transporter activity"/>
    <property type="evidence" value="ECO:0007669"/>
    <property type="project" value="InterPro"/>
</dbReference>
<keyword evidence="7 10" id="KW-1133">Transmembrane helix</keyword>
<evidence type="ECO:0000256" key="7">
    <source>
        <dbReference type="ARBA" id="ARBA00022989"/>
    </source>
</evidence>
<evidence type="ECO:0000313" key="14">
    <source>
        <dbReference type="Proteomes" id="UP000479190"/>
    </source>
</evidence>
<evidence type="ECO:0000256" key="4">
    <source>
        <dbReference type="ARBA" id="ARBA00022692"/>
    </source>
</evidence>
<gene>
    <name evidence="13" type="ORF">TBRA_LOCUS3408</name>
</gene>
<dbReference type="SUPFAM" id="SSF90123">
    <property type="entry name" value="ABC transporter transmembrane region"/>
    <property type="match status" value="2"/>
</dbReference>
<dbReference type="Proteomes" id="UP000479190">
    <property type="component" value="Unassembled WGS sequence"/>
</dbReference>
<dbReference type="InterPro" id="IPR027417">
    <property type="entry name" value="P-loop_NTPase"/>
</dbReference>
<dbReference type="PROSITE" id="PS50929">
    <property type="entry name" value="ABC_TM1F"/>
    <property type="match status" value="2"/>
</dbReference>
<protein>
    <recommendedName>
        <fullName evidence="15">Multidrug resistance-associated protein lethal(2)03659</fullName>
    </recommendedName>
</protein>
<feature type="transmembrane region" description="Helical" evidence="10">
    <location>
        <begin position="209"/>
        <end position="231"/>
    </location>
</feature>
<dbReference type="CDD" id="cd18579">
    <property type="entry name" value="ABC_6TM_ABCC_D1"/>
    <property type="match status" value="1"/>
</dbReference>
<dbReference type="CDD" id="cd03250">
    <property type="entry name" value="ABCC_MRP_domain1"/>
    <property type="match status" value="1"/>
</dbReference>
<evidence type="ECO:0000256" key="10">
    <source>
        <dbReference type="SAM" id="Phobius"/>
    </source>
</evidence>
<evidence type="ECO:0000256" key="1">
    <source>
        <dbReference type="ARBA" id="ARBA00004141"/>
    </source>
</evidence>
<dbReference type="GO" id="GO:0016020">
    <property type="term" value="C:membrane"/>
    <property type="evidence" value="ECO:0007669"/>
    <property type="project" value="UniProtKB-SubCell"/>
</dbReference>
<keyword evidence="4 10" id="KW-0812">Transmembrane</keyword>
<dbReference type="PROSITE" id="PS00211">
    <property type="entry name" value="ABC_TRANSPORTER_1"/>
    <property type="match status" value="2"/>
</dbReference>
<dbReference type="SUPFAM" id="SSF52540">
    <property type="entry name" value="P-loop containing nucleoside triphosphate hydrolases"/>
    <property type="match status" value="2"/>
</dbReference>
<evidence type="ECO:0000256" key="2">
    <source>
        <dbReference type="ARBA" id="ARBA00009726"/>
    </source>
</evidence>
<accession>A0A6H5I8R9</accession>
<comment type="similarity">
    <text evidence="2">Belongs to the ABC transporter superfamily. ABCC family. Conjugate transporter (TC 3.A.1.208) subfamily.</text>
</comment>
<evidence type="ECO:0008006" key="15">
    <source>
        <dbReference type="Google" id="ProtNLM"/>
    </source>
</evidence>
<dbReference type="PROSITE" id="PS50893">
    <property type="entry name" value="ABC_TRANSPORTER_2"/>
    <property type="match status" value="2"/>
</dbReference>
<comment type="subcellular location">
    <subcellularLocation>
        <location evidence="1">Membrane</location>
        <topology evidence="1">Multi-pass membrane protein</topology>
    </subcellularLocation>
</comment>
<evidence type="ECO:0000256" key="9">
    <source>
        <dbReference type="SAM" id="MobiDB-lite"/>
    </source>
</evidence>